<protein>
    <submittedName>
        <fullName evidence="1">Uncharacterized protein</fullName>
    </submittedName>
</protein>
<evidence type="ECO:0000313" key="2">
    <source>
        <dbReference type="Proteomes" id="UP000485058"/>
    </source>
</evidence>
<dbReference type="EMBL" id="BLLF01000354">
    <property type="protein sequence ID" value="GFH10857.1"/>
    <property type="molecule type" value="Genomic_DNA"/>
</dbReference>
<keyword evidence="2" id="KW-1185">Reference proteome</keyword>
<organism evidence="1 2">
    <name type="scientific">Haematococcus lacustris</name>
    <name type="common">Green alga</name>
    <name type="synonym">Haematococcus pluvialis</name>
    <dbReference type="NCBI Taxonomy" id="44745"/>
    <lineage>
        <taxon>Eukaryota</taxon>
        <taxon>Viridiplantae</taxon>
        <taxon>Chlorophyta</taxon>
        <taxon>core chlorophytes</taxon>
        <taxon>Chlorophyceae</taxon>
        <taxon>CS clade</taxon>
        <taxon>Chlamydomonadales</taxon>
        <taxon>Haematococcaceae</taxon>
        <taxon>Haematococcus</taxon>
    </lineage>
</organism>
<gene>
    <name evidence="1" type="ORF">HaLaN_06253</name>
</gene>
<reference evidence="1 2" key="1">
    <citation type="submission" date="2020-02" db="EMBL/GenBank/DDBJ databases">
        <title>Draft genome sequence of Haematococcus lacustris strain NIES-144.</title>
        <authorList>
            <person name="Morimoto D."/>
            <person name="Nakagawa S."/>
            <person name="Yoshida T."/>
            <person name="Sawayama S."/>
        </authorList>
    </citation>
    <scope>NUCLEOTIDE SEQUENCE [LARGE SCALE GENOMIC DNA]</scope>
    <source>
        <strain evidence="1 2">NIES-144</strain>
    </source>
</reference>
<proteinExistence type="predicted"/>
<name>A0A699YKS4_HAELA</name>
<evidence type="ECO:0000313" key="1">
    <source>
        <dbReference type="EMBL" id="GFH10857.1"/>
    </source>
</evidence>
<accession>A0A699YKS4</accession>
<dbReference type="Proteomes" id="UP000485058">
    <property type="component" value="Unassembled WGS sequence"/>
</dbReference>
<comment type="caution">
    <text evidence="1">The sequence shown here is derived from an EMBL/GenBank/DDBJ whole genome shotgun (WGS) entry which is preliminary data.</text>
</comment>
<dbReference type="AlphaFoldDB" id="A0A699YKS4"/>
<sequence length="19" mass="2161">MEEMDFVAASFVQSAEDVR</sequence>